<evidence type="ECO:0000256" key="2">
    <source>
        <dbReference type="ARBA" id="ARBA00004141"/>
    </source>
</evidence>
<dbReference type="GO" id="GO:0016020">
    <property type="term" value="C:membrane"/>
    <property type="evidence" value="ECO:0007669"/>
    <property type="project" value="UniProtKB-SubCell"/>
</dbReference>
<dbReference type="Gene3D" id="2.40.30.10">
    <property type="entry name" value="Translation factors"/>
    <property type="match status" value="1"/>
</dbReference>
<dbReference type="AlphaFoldDB" id="A0A934QFT6"/>
<keyword evidence="12 14" id="KW-0472">Membrane</keyword>
<dbReference type="InterPro" id="IPR039261">
    <property type="entry name" value="FNR_nucleotide-bd"/>
</dbReference>
<keyword evidence="10" id="KW-0408">Iron</keyword>
<comment type="subcellular location">
    <subcellularLocation>
        <location evidence="2">Membrane</location>
        <topology evidence="2">Multi-pass membrane protein</topology>
    </subcellularLocation>
</comment>
<feature type="transmembrane region" description="Helical" evidence="14">
    <location>
        <begin position="180"/>
        <end position="200"/>
    </location>
</feature>
<comment type="cofactor">
    <cofactor evidence="1">
        <name>FAD</name>
        <dbReference type="ChEBI" id="CHEBI:57692"/>
    </cofactor>
</comment>
<evidence type="ECO:0000256" key="11">
    <source>
        <dbReference type="ARBA" id="ARBA00023014"/>
    </source>
</evidence>
<evidence type="ECO:0000256" key="1">
    <source>
        <dbReference type="ARBA" id="ARBA00001974"/>
    </source>
</evidence>
<evidence type="ECO:0000256" key="4">
    <source>
        <dbReference type="ARBA" id="ARBA00022692"/>
    </source>
</evidence>
<feature type="transmembrane region" description="Helical" evidence="14">
    <location>
        <begin position="38"/>
        <end position="57"/>
    </location>
</feature>
<dbReference type="Pfam" id="PF00175">
    <property type="entry name" value="NAD_binding_1"/>
    <property type="match status" value="1"/>
</dbReference>
<keyword evidence="8 14" id="KW-1133">Transmembrane helix</keyword>
<gene>
    <name evidence="16" type="ORF">CKO21_02955</name>
</gene>
<evidence type="ECO:0000256" key="12">
    <source>
        <dbReference type="ARBA" id="ARBA00023136"/>
    </source>
</evidence>
<dbReference type="GO" id="GO:0051537">
    <property type="term" value="F:2 iron, 2 sulfur cluster binding"/>
    <property type="evidence" value="ECO:0007669"/>
    <property type="project" value="UniProtKB-KW"/>
</dbReference>
<keyword evidence="17" id="KW-1185">Reference proteome</keyword>
<organism evidence="16 17">
    <name type="scientific">Rhodovibrio salinarum</name>
    <dbReference type="NCBI Taxonomy" id="1087"/>
    <lineage>
        <taxon>Bacteria</taxon>
        <taxon>Pseudomonadati</taxon>
        <taxon>Pseudomonadota</taxon>
        <taxon>Alphaproteobacteria</taxon>
        <taxon>Rhodospirillales</taxon>
        <taxon>Rhodovibrionaceae</taxon>
        <taxon>Rhodovibrio</taxon>
    </lineage>
</organism>
<dbReference type="PRINTS" id="PR00410">
    <property type="entry name" value="PHEHYDRXLASE"/>
</dbReference>
<keyword evidence="3" id="KW-0285">Flavoprotein</keyword>
<keyword evidence="9" id="KW-0560">Oxidoreductase</keyword>
<evidence type="ECO:0000256" key="13">
    <source>
        <dbReference type="SAM" id="MobiDB-lite"/>
    </source>
</evidence>
<proteinExistence type="predicted"/>
<evidence type="ECO:0000256" key="8">
    <source>
        <dbReference type="ARBA" id="ARBA00022989"/>
    </source>
</evidence>
<evidence type="ECO:0000256" key="6">
    <source>
        <dbReference type="ARBA" id="ARBA00022723"/>
    </source>
</evidence>
<dbReference type="GO" id="GO:0016491">
    <property type="term" value="F:oxidoreductase activity"/>
    <property type="evidence" value="ECO:0007669"/>
    <property type="project" value="UniProtKB-KW"/>
</dbReference>
<dbReference type="InterPro" id="IPR013112">
    <property type="entry name" value="FAD-bd_8"/>
</dbReference>
<keyword evidence="5" id="KW-0001">2Fe-2S</keyword>
<feature type="region of interest" description="Disordered" evidence="13">
    <location>
        <begin position="1"/>
        <end position="23"/>
    </location>
</feature>
<feature type="transmembrane region" description="Helical" evidence="14">
    <location>
        <begin position="69"/>
        <end position="88"/>
    </location>
</feature>
<keyword evidence="11" id="KW-0411">Iron-sulfur</keyword>
<sequence>MTTLAIDAHPKAGERPTPATKTALQDHRWPPRVGLHPGLVLTLYLVLALAPVAIAAAHPLPPRPFWDEVASALGLSALAIMCLEFMLSGRYRSVSGRIGIDLTMRFHQLVALSLVGFMLVHPFVYSTPMGHALPWDTDAHLRLGLDTWSIATGAVAWGLLVVLVATAIGRRLLPYRYESWRGAHAIGAVLVTGLVAHHALAAGRYSAQPAMIVFWGALLTLAGMTLIYVYIIRSIQQKRAPYAVHSVESVAADTWELRLKARDGAGTHGTLRFQPGQFAWVKIGPHPFRVREHPFSISTAPEQTPEIGFTIRENGDFTRHIGEIPPGTPAYLDGPHGNFVPDAEEIPTVYIAGGVGIAPMLSHLRAFRTEGDRRPITLIYGNRTVDYIASKAELDQMAQHLNLKVHYVLQEPPEDWDGPAGMITQDVLDACLPRESRRVARYFICGPGPMIDAVDRELRNLDVPAHRIISEKFDYT</sequence>
<dbReference type="CDD" id="cd06198">
    <property type="entry name" value="FNR_like_3"/>
    <property type="match status" value="1"/>
</dbReference>
<feature type="domain" description="FAD-binding FR-type" evidence="15">
    <location>
        <begin position="237"/>
        <end position="342"/>
    </location>
</feature>
<protein>
    <recommendedName>
        <fullName evidence="15">FAD-binding FR-type domain-containing protein</fullName>
    </recommendedName>
</protein>
<dbReference type="SUPFAM" id="SSF52343">
    <property type="entry name" value="Ferredoxin reductase-like, C-terminal NADP-linked domain"/>
    <property type="match status" value="1"/>
</dbReference>
<dbReference type="PANTHER" id="PTHR47354:SF8">
    <property type="entry name" value="1,2-PHENYLACETYL-COA EPOXIDASE, SUBUNIT E"/>
    <property type="match status" value="1"/>
</dbReference>
<dbReference type="GO" id="GO:0046872">
    <property type="term" value="F:metal ion binding"/>
    <property type="evidence" value="ECO:0007669"/>
    <property type="project" value="UniProtKB-KW"/>
</dbReference>
<dbReference type="RefSeq" id="WP_051431888.1">
    <property type="nucleotide sequence ID" value="NZ_NRRE01000011.1"/>
</dbReference>
<name>A0A934QFT6_9PROT</name>
<dbReference type="Proteomes" id="UP000778970">
    <property type="component" value="Unassembled WGS sequence"/>
</dbReference>
<dbReference type="InterPro" id="IPR001433">
    <property type="entry name" value="OxRdtase_FAD/NAD-bd"/>
</dbReference>
<evidence type="ECO:0000256" key="14">
    <source>
        <dbReference type="SAM" id="Phobius"/>
    </source>
</evidence>
<keyword evidence="4 14" id="KW-0812">Transmembrane</keyword>
<evidence type="ECO:0000256" key="10">
    <source>
        <dbReference type="ARBA" id="ARBA00023004"/>
    </source>
</evidence>
<evidence type="ECO:0000313" key="16">
    <source>
        <dbReference type="EMBL" id="MBK1696202.1"/>
    </source>
</evidence>
<reference evidence="16" key="1">
    <citation type="submission" date="2017-08" db="EMBL/GenBank/DDBJ databases">
        <authorList>
            <person name="Imhoff J.F."/>
            <person name="Rahn T."/>
            <person name="Kuenzel S."/>
            <person name="Neulinger S.C."/>
        </authorList>
    </citation>
    <scope>NUCLEOTIDE SEQUENCE</scope>
    <source>
        <strain evidence="16">DSM 9154</strain>
    </source>
</reference>
<evidence type="ECO:0000259" key="15">
    <source>
        <dbReference type="PROSITE" id="PS51384"/>
    </source>
</evidence>
<dbReference type="Gene3D" id="3.40.50.80">
    <property type="entry name" value="Nucleotide-binding domain of ferredoxin-NADP reductase (FNR) module"/>
    <property type="match status" value="1"/>
</dbReference>
<evidence type="ECO:0000256" key="7">
    <source>
        <dbReference type="ARBA" id="ARBA00022827"/>
    </source>
</evidence>
<dbReference type="PROSITE" id="PS51384">
    <property type="entry name" value="FAD_FR"/>
    <property type="match status" value="1"/>
</dbReference>
<feature type="transmembrane region" description="Helical" evidence="14">
    <location>
        <begin position="148"/>
        <end position="168"/>
    </location>
</feature>
<dbReference type="PANTHER" id="PTHR47354">
    <property type="entry name" value="NADH OXIDOREDUCTASE HCR"/>
    <property type="match status" value="1"/>
</dbReference>
<feature type="transmembrane region" description="Helical" evidence="14">
    <location>
        <begin position="109"/>
        <end position="128"/>
    </location>
</feature>
<dbReference type="Pfam" id="PF08022">
    <property type="entry name" value="FAD_binding_8"/>
    <property type="match status" value="1"/>
</dbReference>
<evidence type="ECO:0000256" key="3">
    <source>
        <dbReference type="ARBA" id="ARBA00022630"/>
    </source>
</evidence>
<dbReference type="EMBL" id="NRRE01000011">
    <property type="protein sequence ID" value="MBK1696202.1"/>
    <property type="molecule type" value="Genomic_DNA"/>
</dbReference>
<dbReference type="SUPFAM" id="SSF63380">
    <property type="entry name" value="Riboflavin synthase domain-like"/>
    <property type="match status" value="1"/>
</dbReference>
<evidence type="ECO:0000313" key="17">
    <source>
        <dbReference type="Proteomes" id="UP000778970"/>
    </source>
</evidence>
<evidence type="ECO:0000256" key="5">
    <source>
        <dbReference type="ARBA" id="ARBA00022714"/>
    </source>
</evidence>
<reference evidence="16" key="2">
    <citation type="journal article" date="2020" name="Microorganisms">
        <title>Osmotic Adaptation and Compatible Solute Biosynthesis of Phototrophic Bacteria as Revealed from Genome Analyses.</title>
        <authorList>
            <person name="Imhoff J.F."/>
            <person name="Rahn T."/>
            <person name="Kunzel S."/>
            <person name="Keller A."/>
            <person name="Neulinger S.C."/>
        </authorList>
    </citation>
    <scope>NUCLEOTIDE SEQUENCE</scope>
    <source>
        <strain evidence="16">DSM 9154</strain>
    </source>
</reference>
<dbReference type="InterPro" id="IPR017938">
    <property type="entry name" value="Riboflavin_synthase-like_b-brl"/>
</dbReference>
<dbReference type="InterPro" id="IPR017927">
    <property type="entry name" value="FAD-bd_FR_type"/>
</dbReference>
<comment type="caution">
    <text evidence="16">The sequence shown here is derived from an EMBL/GenBank/DDBJ whole genome shotgun (WGS) entry which is preliminary data.</text>
</comment>
<accession>A0A934QFT6</accession>
<feature type="transmembrane region" description="Helical" evidence="14">
    <location>
        <begin position="212"/>
        <end position="231"/>
    </location>
</feature>
<keyword evidence="6" id="KW-0479">Metal-binding</keyword>
<dbReference type="Pfam" id="PF01794">
    <property type="entry name" value="Ferric_reduct"/>
    <property type="match status" value="1"/>
</dbReference>
<dbReference type="GO" id="GO:0050660">
    <property type="term" value="F:flavin adenine dinucleotide binding"/>
    <property type="evidence" value="ECO:0007669"/>
    <property type="project" value="TreeGrafter"/>
</dbReference>
<dbReference type="InterPro" id="IPR013130">
    <property type="entry name" value="Fe3_Rdtase_TM_dom"/>
</dbReference>
<dbReference type="InterPro" id="IPR050415">
    <property type="entry name" value="MRET"/>
</dbReference>
<keyword evidence="7" id="KW-0274">FAD</keyword>
<evidence type="ECO:0000256" key="9">
    <source>
        <dbReference type="ARBA" id="ARBA00023002"/>
    </source>
</evidence>